<dbReference type="GO" id="GO:0004656">
    <property type="term" value="F:procollagen-proline 4-dioxygenase activity"/>
    <property type="evidence" value="ECO:0007669"/>
    <property type="project" value="TreeGrafter"/>
</dbReference>
<organism evidence="8 9">
    <name type="scientific">Sarocladium strictum</name>
    <name type="common">Black bundle disease fungus</name>
    <name type="synonym">Acremonium strictum</name>
    <dbReference type="NCBI Taxonomy" id="5046"/>
    <lineage>
        <taxon>Eukaryota</taxon>
        <taxon>Fungi</taxon>
        <taxon>Dikarya</taxon>
        <taxon>Ascomycota</taxon>
        <taxon>Pezizomycotina</taxon>
        <taxon>Sordariomycetes</taxon>
        <taxon>Hypocreomycetidae</taxon>
        <taxon>Hypocreales</taxon>
        <taxon>Sarocladiaceae</taxon>
        <taxon>Sarocladium</taxon>
    </lineage>
</organism>
<dbReference type="InterPro" id="IPR005123">
    <property type="entry name" value="Oxoglu/Fe-dep_dioxygenase_dom"/>
</dbReference>
<evidence type="ECO:0000259" key="7">
    <source>
        <dbReference type="PROSITE" id="PS51471"/>
    </source>
</evidence>
<evidence type="ECO:0000256" key="3">
    <source>
        <dbReference type="ARBA" id="ARBA00022964"/>
    </source>
</evidence>
<evidence type="ECO:0000313" key="9">
    <source>
        <dbReference type="Proteomes" id="UP001175261"/>
    </source>
</evidence>
<feature type="region of interest" description="Disordered" evidence="6">
    <location>
        <begin position="1"/>
        <end position="24"/>
    </location>
</feature>
<dbReference type="GO" id="GO:0031418">
    <property type="term" value="F:L-ascorbic acid binding"/>
    <property type="evidence" value="ECO:0007669"/>
    <property type="project" value="InterPro"/>
</dbReference>
<dbReference type="PANTHER" id="PTHR10869:SF236">
    <property type="entry name" value="PROLYL 4-HYDROXYLASE ALPHA SUBUNIT DOMAIN-CONTAINING PROTEIN"/>
    <property type="match status" value="1"/>
</dbReference>
<evidence type="ECO:0000256" key="4">
    <source>
        <dbReference type="ARBA" id="ARBA00023002"/>
    </source>
</evidence>
<dbReference type="Gene3D" id="2.60.120.620">
    <property type="entry name" value="q2cbj1_9rhob like domain"/>
    <property type="match status" value="1"/>
</dbReference>
<dbReference type="PROSITE" id="PS51471">
    <property type="entry name" value="FE2OG_OXY"/>
    <property type="match status" value="1"/>
</dbReference>
<keyword evidence="3" id="KW-0223">Dioxygenase</keyword>
<evidence type="ECO:0000256" key="5">
    <source>
        <dbReference type="ARBA" id="ARBA00023004"/>
    </source>
</evidence>
<dbReference type="InterPro" id="IPR044862">
    <property type="entry name" value="Pro_4_hyd_alph_FE2OG_OXY"/>
</dbReference>
<evidence type="ECO:0000256" key="2">
    <source>
        <dbReference type="ARBA" id="ARBA00022723"/>
    </source>
</evidence>
<feature type="compositionally biased region" description="Pro residues" evidence="6">
    <location>
        <begin position="12"/>
        <end position="24"/>
    </location>
</feature>
<dbReference type="EMBL" id="JAPDFR010000001">
    <property type="protein sequence ID" value="KAK0390921.1"/>
    <property type="molecule type" value="Genomic_DNA"/>
</dbReference>
<keyword evidence="9" id="KW-1185">Reference proteome</keyword>
<dbReference type="Proteomes" id="UP001175261">
    <property type="component" value="Unassembled WGS sequence"/>
</dbReference>
<dbReference type="SMART" id="SM00702">
    <property type="entry name" value="P4Hc"/>
    <property type="match status" value="1"/>
</dbReference>
<dbReference type="GO" id="GO:0005783">
    <property type="term" value="C:endoplasmic reticulum"/>
    <property type="evidence" value="ECO:0007669"/>
    <property type="project" value="TreeGrafter"/>
</dbReference>
<sequence length="241" mass="26937">MAKPKAKSSKPPTAPLPKEPPPSWPPFKPALPVLPLAPTTHPDTSKIVLLNNFFPRSLCRDYVSFLRTLPLQTTPGKPKRGEAVRVNDRFQVDDAAFAERLWSNTGLKEAILGNEELKDLWGGEPVGLSPNIRVYRYSKGQYFDCHYDDSNNLTLATEPPMSVRTTWTLLLYLTSSSDGCDGGETVFYTRDRKLPREAIVVAPETGLLLLHKHGDDCLLHEGREVTAGEKWILRSDLCIAR</sequence>
<evidence type="ECO:0000313" key="8">
    <source>
        <dbReference type="EMBL" id="KAK0390921.1"/>
    </source>
</evidence>
<dbReference type="InterPro" id="IPR045054">
    <property type="entry name" value="P4HA-like"/>
</dbReference>
<dbReference type="PANTHER" id="PTHR10869">
    <property type="entry name" value="PROLYL 4-HYDROXYLASE ALPHA SUBUNIT"/>
    <property type="match status" value="1"/>
</dbReference>
<comment type="caution">
    <text evidence="8">The sequence shown here is derived from an EMBL/GenBank/DDBJ whole genome shotgun (WGS) entry which is preliminary data.</text>
</comment>
<comment type="cofactor">
    <cofactor evidence="1">
        <name>L-ascorbate</name>
        <dbReference type="ChEBI" id="CHEBI:38290"/>
    </cofactor>
</comment>
<keyword evidence="4" id="KW-0560">Oxidoreductase</keyword>
<name>A0AA39GPB9_SARSR</name>
<keyword evidence="2" id="KW-0479">Metal-binding</keyword>
<gene>
    <name evidence="8" type="ORF">NLU13_0424</name>
</gene>
<keyword evidence="5" id="KW-0408">Iron</keyword>
<protein>
    <recommendedName>
        <fullName evidence="7">Fe2OG dioxygenase domain-containing protein</fullName>
    </recommendedName>
</protein>
<dbReference type="FunFam" id="2.60.120.620:FF:000021">
    <property type="entry name" value="WGS project CABT00000000 data, contig 2.8"/>
    <property type="match status" value="1"/>
</dbReference>
<dbReference type="InterPro" id="IPR006620">
    <property type="entry name" value="Pro_4_hyd_alph"/>
</dbReference>
<feature type="domain" description="Fe2OG dioxygenase" evidence="7">
    <location>
        <begin position="127"/>
        <end position="239"/>
    </location>
</feature>
<reference evidence="8" key="1">
    <citation type="submission" date="2022-10" db="EMBL/GenBank/DDBJ databases">
        <title>Determination and structural analysis of whole genome sequence of Sarocladium strictum F4-1.</title>
        <authorList>
            <person name="Hu L."/>
            <person name="Jiang Y."/>
        </authorList>
    </citation>
    <scope>NUCLEOTIDE SEQUENCE</scope>
    <source>
        <strain evidence="8">F4-1</strain>
    </source>
</reference>
<dbReference type="Pfam" id="PF13640">
    <property type="entry name" value="2OG-FeII_Oxy_3"/>
    <property type="match status" value="1"/>
</dbReference>
<dbReference type="AlphaFoldDB" id="A0AA39GPB9"/>
<accession>A0AA39GPB9</accession>
<evidence type="ECO:0000256" key="1">
    <source>
        <dbReference type="ARBA" id="ARBA00001961"/>
    </source>
</evidence>
<dbReference type="GO" id="GO:0005506">
    <property type="term" value="F:iron ion binding"/>
    <property type="evidence" value="ECO:0007669"/>
    <property type="project" value="InterPro"/>
</dbReference>
<proteinExistence type="predicted"/>
<evidence type="ECO:0000256" key="6">
    <source>
        <dbReference type="SAM" id="MobiDB-lite"/>
    </source>
</evidence>